<sequence>MTQWSEADLEGVLLDASTAVLLPALAVSNCNCEGLMQSLSWLYYCSQLCHVDLGFCWLLYEAVSMPRPDSTRSTASFCCPAGSTSLSESWMQALWTTGGCCVPQSATAARRMTSTCTCPPMCTPSNLNAIPQGQQVAQG</sequence>
<accession>A0AA41NHF9</accession>
<organism evidence="1 2">
    <name type="scientific">Sciurus carolinensis</name>
    <name type="common">Eastern gray squirrel</name>
    <dbReference type="NCBI Taxonomy" id="30640"/>
    <lineage>
        <taxon>Eukaryota</taxon>
        <taxon>Metazoa</taxon>
        <taxon>Chordata</taxon>
        <taxon>Craniata</taxon>
        <taxon>Vertebrata</taxon>
        <taxon>Euteleostomi</taxon>
        <taxon>Mammalia</taxon>
        <taxon>Eutheria</taxon>
        <taxon>Euarchontoglires</taxon>
        <taxon>Glires</taxon>
        <taxon>Rodentia</taxon>
        <taxon>Sciuromorpha</taxon>
        <taxon>Sciuridae</taxon>
        <taxon>Sciurinae</taxon>
        <taxon>Sciurini</taxon>
        <taxon>Sciurus</taxon>
    </lineage>
</organism>
<name>A0AA41NHF9_SCICA</name>
<protein>
    <submittedName>
        <fullName evidence="1">Uncharacterized protein</fullName>
    </submittedName>
</protein>
<evidence type="ECO:0000313" key="2">
    <source>
        <dbReference type="Proteomes" id="UP001166674"/>
    </source>
</evidence>
<evidence type="ECO:0000313" key="1">
    <source>
        <dbReference type="EMBL" id="MBZ3890258.1"/>
    </source>
</evidence>
<dbReference type="AlphaFoldDB" id="A0AA41NHF9"/>
<reference evidence="1" key="1">
    <citation type="submission" date="2020-03" db="EMBL/GenBank/DDBJ databases">
        <title>Studies in the Genomics of Life Span.</title>
        <authorList>
            <person name="Glass D."/>
        </authorList>
    </citation>
    <scope>NUCLEOTIDE SEQUENCE</scope>
    <source>
        <strain evidence="1">SUZIE</strain>
        <tissue evidence="1">Muscle</tissue>
    </source>
</reference>
<dbReference type="EMBL" id="JAATJV010438489">
    <property type="protein sequence ID" value="MBZ3890258.1"/>
    <property type="molecule type" value="Genomic_DNA"/>
</dbReference>
<comment type="caution">
    <text evidence="1">The sequence shown here is derived from an EMBL/GenBank/DDBJ whole genome shotgun (WGS) entry which is preliminary data.</text>
</comment>
<dbReference type="Proteomes" id="UP001166674">
    <property type="component" value="Unassembled WGS sequence"/>
</dbReference>
<gene>
    <name evidence="1" type="ORF">SUZIE_207060</name>
</gene>
<keyword evidence="2" id="KW-1185">Reference proteome</keyword>
<proteinExistence type="predicted"/>